<dbReference type="PROSITE" id="PS51257">
    <property type="entry name" value="PROKAR_LIPOPROTEIN"/>
    <property type="match status" value="1"/>
</dbReference>
<protein>
    <recommendedName>
        <fullName evidence="5">Chitin-binding type-4 domain-containing protein</fullName>
    </recommendedName>
</protein>
<proteinExistence type="predicted"/>
<feature type="region of interest" description="Disordered" evidence="1">
    <location>
        <begin position="276"/>
        <end position="295"/>
    </location>
</feature>
<gene>
    <name evidence="3" type="ORF">GGI25_003628</name>
</gene>
<organism evidence="3 4">
    <name type="scientific">Coemansia spiralis</name>
    <dbReference type="NCBI Taxonomy" id="417178"/>
    <lineage>
        <taxon>Eukaryota</taxon>
        <taxon>Fungi</taxon>
        <taxon>Fungi incertae sedis</taxon>
        <taxon>Zoopagomycota</taxon>
        <taxon>Kickxellomycotina</taxon>
        <taxon>Kickxellomycetes</taxon>
        <taxon>Kickxellales</taxon>
        <taxon>Kickxellaceae</taxon>
        <taxon>Coemansia</taxon>
    </lineage>
</organism>
<reference evidence="3" key="1">
    <citation type="submission" date="2022-07" db="EMBL/GenBank/DDBJ databases">
        <title>Phylogenomic reconstructions and comparative analyses of Kickxellomycotina fungi.</title>
        <authorList>
            <person name="Reynolds N.K."/>
            <person name="Stajich J.E."/>
            <person name="Barry K."/>
            <person name="Grigoriev I.V."/>
            <person name="Crous P."/>
            <person name="Smith M.E."/>
        </authorList>
    </citation>
    <scope>NUCLEOTIDE SEQUENCE</scope>
    <source>
        <strain evidence="3">NRRL 3115</strain>
    </source>
</reference>
<keyword evidence="2" id="KW-0732">Signal</keyword>
<evidence type="ECO:0000256" key="1">
    <source>
        <dbReference type="SAM" id="MobiDB-lite"/>
    </source>
</evidence>
<dbReference type="OrthoDB" id="2342176at2759"/>
<evidence type="ECO:0000256" key="2">
    <source>
        <dbReference type="SAM" id="SignalP"/>
    </source>
</evidence>
<dbReference type="Proteomes" id="UP001151518">
    <property type="component" value="Unassembled WGS sequence"/>
</dbReference>
<dbReference type="PANTHER" id="PTHR36182">
    <property type="entry name" value="PROTEIN, PUTATIVE (AFU_ORTHOLOGUE AFUA_6G10930)-RELATED"/>
    <property type="match status" value="1"/>
</dbReference>
<dbReference type="Gene3D" id="2.70.50.70">
    <property type="match status" value="1"/>
</dbReference>
<comment type="caution">
    <text evidence="3">The sequence shown here is derived from an EMBL/GenBank/DDBJ whole genome shotgun (WGS) entry which is preliminary data.</text>
</comment>
<feature type="region of interest" description="Disordered" evidence="1">
    <location>
        <begin position="304"/>
        <end position="368"/>
    </location>
</feature>
<dbReference type="AlphaFoldDB" id="A0A9W8KXX2"/>
<feature type="compositionally biased region" description="Low complexity" evidence="1">
    <location>
        <begin position="345"/>
        <end position="364"/>
    </location>
</feature>
<feature type="compositionally biased region" description="Low complexity" evidence="1">
    <location>
        <begin position="392"/>
        <end position="420"/>
    </location>
</feature>
<name>A0A9W8KXX2_9FUNG</name>
<feature type="compositionally biased region" description="Low complexity" evidence="1">
    <location>
        <begin position="276"/>
        <end position="286"/>
    </location>
</feature>
<feature type="region of interest" description="Disordered" evidence="1">
    <location>
        <begin position="502"/>
        <end position="554"/>
    </location>
</feature>
<evidence type="ECO:0008006" key="5">
    <source>
        <dbReference type="Google" id="ProtNLM"/>
    </source>
</evidence>
<evidence type="ECO:0000313" key="4">
    <source>
        <dbReference type="Proteomes" id="UP001151518"/>
    </source>
</evidence>
<feature type="chain" id="PRO_5040778403" description="Chitin-binding type-4 domain-containing protein" evidence="2">
    <location>
        <begin position="25"/>
        <end position="554"/>
    </location>
</feature>
<sequence>MYMRIFQLALFVFLGQLFLACAYGHKTLSYPCPRYNPDGENCPPLPNGEVDDYDTNSPIGSVQLGTEQPLCKHTTPWPQPAATWNAGDTISVKFVPGGAGHGGGHCEFSFSYDGGKTFVVVDQVLQHCFYNGPSTDNTPIVSSYDVKLPPNLPGSNKAIFAWSWVNALGNREFYMNCADVVISGSSTSFTGKQMTIANYGSYPTIPEFGDDYTTGLSLYTTNITNITVQSDGTVSGNKEGGNKNSSSKVNSNGSRSKVAPGRSYVDYSDDNGSDFSSYTSSSLFNSEEPSDEFDDVKCDNDLYSDDYMYGNNNNSESNTNDKSSSESLTSDEYDDNDKCDDENSLESSFDSLESSSSEEYPSSEYADLSESVASIETLAFESPDFEPSTTNSSEAVSSEPSISELDGLDSSEWSPRESSSGPESYFAVAIQLTNEPELVCEKPTSSSDMRSEDMFYSGVYASYDYISSNFVYNSMYIEMLASLGWETEAITFEITVTLTESPSGLDNELSDIDSKPSSTSSSEPSNKPTNESSTNSKGYPMFEFSSPHSSEIST</sequence>
<dbReference type="PANTHER" id="PTHR36182:SF1">
    <property type="entry name" value="PROTEIN, PUTATIVE (AFU_ORTHOLOGUE AFUA_6G10930)-RELATED"/>
    <property type="match status" value="1"/>
</dbReference>
<feature type="compositionally biased region" description="Low complexity" evidence="1">
    <location>
        <begin position="311"/>
        <end position="327"/>
    </location>
</feature>
<feature type="region of interest" description="Disordered" evidence="1">
    <location>
        <begin position="230"/>
        <end position="271"/>
    </location>
</feature>
<feature type="compositionally biased region" description="Low complexity" evidence="1">
    <location>
        <begin position="515"/>
        <end position="533"/>
    </location>
</feature>
<feature type="compositionally biased region" description="Acidic residues" evidence="1">
    <location>
        <begin position="329"/>
        <end position="344"/>
    </location>
</feature>
<dbReference type="EMBL" id="JANBTW010000041">
    <property type="protein sequence ID" value="KAJ2676241.1"/>
    <property type="molecule type" value="Genomic_DNA"/>
</dbReference>
<accession>A0A9W8KXX2</accession>
<feature type="compositionally biased region" description="Low complexity" evidence="1">
    <location>
        <begin position="234"/>
        <end position="258"/>
    </location>
</feature>
<feature type="region of interest" description="Disordered" evidence="1">
    <location>
        <begin position="381"/>
        <end position="420"/>
    </location>
</feature>
<feature type="signal peptide" evidence="2">
    <location>
        <begin position="1"/>
        <end position="24"/>
    </location>
</feature>
<evidence type="ECO:0000313" key="3">
    <source>
        <dbReference type="EMBL" id="KAJ2676241.1"/>
    </source>
</evidence>